<keyword evidence="1" id="KW-1133">Transmembrane helix</keyword>
<feature type="transmembrane region" description="Helical" evidence="1">
    <location>
        <begin position="400"/>
        <end position="423"/>
    </location>
</feature>
<evidence type="ECO:0000256" key="1">
    <source>
        <dbReference type="SAM" id="Phobius"/>
    </source>
</evidence>
<gene>
    <name evidence="2" type="ORF">NPRO_06200</name>
</gene>
<protein>
    <recommendedName>
        <fullName evidence="4">Tetratricopeptide repeat protein</fullName>
    </recommendedName>
</protein>
<accession>A0A809RF20</accession>
<evidence type="ECO:0000313" key="2">
    <source>
        <dbReference type="EMBL" id="BBO23025.1"/>
    </source>
</evidence>
<dbReference type="Gene3D" id="1.25.40.10">
    <property type="entry name" value="Tetratricopeptide repeat domain"/>
    <property type="match status" value="1"/>
</dbReference>
<name>A0A809RF20_9BACT</name>
<dbReference type="Proteomes" id="UP000662873">
    <property type="component" value="Chromosome"/>
</dbReference>
<dbReference type="InterPro" id="IPR011990">
    <property type="entry name" value="TPR-like_helical_dom_sf"/>
</dbReference>
<organism evidence="2 3">
    <name type="scientific">Candidatus Nitrosymbiomonas proteolyticus</name>
    <dbReference type="NCBI Taxonomy" id="2608984"/>
    <lineage>
        <taxon>Bacteria</taxon>
        <taxon>Bacillati</taxon>
        <taxon>Armatimonadota</taxon>
        <taxon>Armatimonadota incertae sedis</taxon>
        <taxon>Candidatus Nitrosymbiomonas</taxon>
    </lineage>
</organism>
<dbReference type="AlphaFoldDB" id="A0A809RF20"/>
<proteinExistence type="predicted"/>
<evidence type="ECO:0000313" key="3">
    <source>
        <dbReference type="Proteomes" id="UP000662873"/>
    </source>
</evidence>
<dbReference type="EMBL" id="AP021858">
    <property type="protein sequence ID" value="BBO23025.1"/>
    <property type="molecule type" value="Genomic_DNA"/>
</dbReference>
<evidence type="ECO:0008006" key="4">
    <source>
        <dbReference type="Google" id="ProtNLM"/>
    </source>
</evidence>
<keyword evidence="1" id="KW-0472">Membrane</keyword>
<dbReference type="KEGG" id="npy:NPRO_06200"/>
<reference evidence="2" key="1">
    <citation type="journal article" name="DNA Res.">
        <title>The physiological potential of anammox bacteria as revealed by their core genome structure.</title>
        <authorList>
            <person name="Okubo T."/>
            <person name="Toyoda A."/>
            <person name="Fukuhara K."/>
            <person name="Uchiyama I."/>
            <person name="Harigaya Y."/>
            <person name="Kuroiwa M."/>
            <person name="Suzuki T."/>
            <person name="Murakami Y."/>
            <person name="Suwa Y."/>
            <person name="Takami H."/>
        </authorList>
    </citation>
    <scope>NUCLEOTIDE SEQUENCE</scope>
    <source>
        <strain evidence="2">317325-2</strain>
    </source>
</reference>
<keyword evidence="1" id="KW-0812">Transmembrane</keyword>
<sequence length="433" mass="48506">MIEGFHDFDDLFPEDASRPPCDAWGLSATQQGVPLRGRLSYNQYMRTSRARFWAAVALAAATVPSGLACIWDGDTLAAEVRHRGYLVLDALTGRFDRLPPEYYRKRYEIASERIAKDPSALDAYDNAAVACERLGRTDEAIDWMLKKQAAMEALPVHDGAARDDARYRFHANIGTFYAHRWVAGGAKRDDPDALAALDHLTKCMAINPEAHFGREVVQLGMIEWLNSERKQPLGDHLAERVMSSVPYAMDSSNNVLAEGLAGLVLLGAAWESVDVYNCMAHTLNFSFDSSLSFVAALRVEELLQSGKRPLDQSEGWRMTLDDAASFWEDQYKKRYRTELTKVYSQLRAAGDEYVRKRNEYVLARLAEGRHPDSDGGFWSDWTEPARVELPDRRALTQSQFALVQTLLAGGILAGVVILIVVASRVSRSRKRAR</sequence>